<dbReference type="InterPro" id="IPR021949">
    <property type="entry name" value="DUF3566_TM"/>
</dbReference>
<feature type="domain" description="DUF3566" evidence="2">
    <location>
        <begin position="5"/>
        <end position="111"/>
    </location>
</feature>
<accession>W5Y4L8</accession>
<dbReference type="KEGG" id="cvt:B843_00085"/>
<dbReference type="STRING" id="1224164.B843_00085"/>
<proteinExistence type="predicted"/>
<evidence type="ECO:0000313" key="3">
    <source>
        <dbReference type="EMBL" id="AHI21413.1"/>
    </source>
</evidence>
<feature type="transmembrane region" description="Helical" evidence="1">
    <location>
        <begin position="21"/>
        <end position="48"/>
    </location>
</feature>
<keyword evidence="1" id="KW-0472">Membrane</keyword>
<name>W5Y4L8_9CORY</name>
<dbReference type="Pfam" id="PF12089">
    <property type="entry name" value="DUF3566"/>
    <property type="match status" value="1"/>
</dbReference>
<evidence type="ECO:0000259" key="2">
    <source>
        <dbReference type="Pfam" id="PF12089"/>
    </source>
</evidence>
<keyword evidence="4" id="KW-1185">Reference proteome</keyword>
<dbReference type="RefSeq" id="WP_025251492.1">
    <property type="nucleotide sequence ID" value="NZ_CP004353.1"/>
</dbReference>
<dbReference type="EMBL" id="CP004353">
    <property type="protein sequence ID" value="AHI21413.1"/>
    <property type="molecule type" value="Genomic_DNA"/>
</dbReference>
<feature type="transmembrane region" description="Helical" evidence="1">
    <location>
        <begin position="68"/>
        <end position="95"/>
    </location>
</feature>
<dbReference type="HOGENOM" id="CLU_046697_5_0_11"/>
<organism evidence="3 4">
    <name type="scientific">Corynebacterium vitaeruminis DSM 20294</name>
    <dbReference type="NCBI Taxonomy" id="1224164"/>
    <lineage>
        <taxon>Bacteria</taxon>
        <taxon>Bacillati</taxon>
        <taxon>Actinomycetota</taxon>
        <taxon>Actinomycetes</taxon>
        <taxon>Mycobacteriales</taxon>
        <taxon>Corynebacteriaceae</taxon>
        <taxon>Corynebacterium</taxon>
    </lineage>
</organism>
<protein>
    <recommendedName>
        <fullName evidence="2">DUF3566 domain-containing protein</fullName>
    </recommendedName>
</protein>
<keyword evidence="1" id="KW-1133">Transmembrane helix</keyword>
<keyword evidence="1" id="KW-0812">Transmembrane</keyword>
<sequence>MANRKVAIRYVSPLSAFKTALSLSLVGLAAWVICVVLLYFVMGAAGVWDNVNEIIGGVGGSQGITFGLVLSLASLIGAIGAIIVSVLAPLTAVVYNAIVDLFGGLVVSLSDDGELVG</sequence>
<evidence type="ECO:0000313" key="4">
    <source>
        <dbReference type="Proteomes" id="UP000019222"/>
    </source>
</evidence>
<dbReference type="AlphaFoldDB" id="W5Y4L8"/>
<gene>
    <name evidence="3" type="ORF">B843_00085</name>
</gene>
<evidence type="ECO:0000256" key="1">
    <source>
        <dbReference type="SAM" id="Phobius"/>
    </source>
</evidence>
<dbReference type="PATRIC" id="fig|1224164.3.peg.16"/>
<reference evidence="3 4" key="1">
    <citation type="submission" date="2013-02" db="EMBL/GenBank/DDBJ databases">
        <title>The complete genome sequence of Corynebacterium vitaeruminis DSM 20294.</title>
        <authorList>
            <person name="Ruckert C."/>
            <person name="Albersmeier A."/>
            <person name="Kalinowski J."/>
        </authorList>
    </citation>
    <scope>NUCLEOTIDE SEQUENCE [LARGE SCALE GENOMIC DNA]</scope>
    <source>
        <strain evidence="4">ATCC 10234</strain>
    </source>
</reference>
<dbReference type="eggNOG" id="ENOG5030HSW">
    <property type="taxonomic scope" value="Bacteria"/>
</dbReference>
<dbReference type="Proteomes" id="UP000019222">
    <property type="component" value="Chromosome"/>
</dbReference>